<dbReference type="PANTHER" id="PTHR47074">
    <property type="entry name" value="BNAC02G40300D PROTEIN"/>
    <property type="match status" value="1"/>
</dbReference>
<dbReference type="Pfam" id="PF13456">
    <property type="entry name" value="RVT_3"/>
    <property type="match status" value="1"/>
</dbReference>
<keyword evidence="4" id="KW-1185">Reference proteome</keyword>
<dbReference type="PANTHER" id="PTHR47074:SF48">
    <property type="entry name" value="POLYNUCLEOTIDYL TRANSFERASE, RIBONUCLEASE H-LIKE SUPERFAMILY PROTEIN"/>
    <property type="match status" value="1"/>
</dbReference>
<comment type="caution">
    <text evidence="3">The sequence shown here is derived from an EMBL/GenBank/DDBJ whole genome shotgun (WGS) entry which is preliminary data.</text>
</comment>
<organism evidence="3 4">
    <name type="scientific">Gossypium arboreum</name>
    <name type="common">Tree cotton</name>
    <name type="synonym">Gossypium nanking</name>
    <dbReference type="NCBI Taxonomy" id="29729"/>
    <lineage>
        <taxon>Eukaryota</taxon>
        <taxon>Viridiplantae</taxon>
        <taxon>Streptophyta</taxon>
        <taxon>Embryophyta</taxon>
        <taxon>Tracheophyta</taxon>
        <taxon>Spermatophyta</taxon>
        <taxon>Magnoliopsida</taxon>
        <taxon>eudicotyledons</taxon>
        <taxon>Gunneridae</taxon>
        <taxon>Pentapetalae</taxon>
        <taxon>rosids</taxon>
        <taxon>malvids</taxon>
        <taxon>Malvales</taxon>
        <taxon>Malvaceae</taxon>
        <taxon>Malvoideae</taxon>
        <taxon>Gossypium</taxon>
    </lineage>
</organism>
<dbReference type="CDD" id="cd06222">
    <property type="entry name" value="RNase_H_like"/>
    <property type="match status" value="1"/>
</dbReference>
<evidence type="ECO:0000259" key="2">
    <source>
        <dbReference type="Pfam" id="PF13966"/>
    </source>
</evidence>
<evidence type="ECO:0000259" key="1">
    <source>
        <dbReference type="Pfam" id="PF13456"/>
    </source>
</evidence>
<name>A0ABR0P0V4_GOSAR</name>
<dbReference type="InterPro" id="IPR052929">
    <property type="entry name" value="RNase_H-like_EbsB-rel"/>
</dbReference>
<sequence length="454" mass="52647">MCFPKGMGGLGFRDLRRFNVALLGRQNVGRGDKIDIWRDNWGFNNLSGASIKLSRKEVHEEKVSDLQNIEKDGWNVRRVLAIYGEDLGDQIYKIPIIHNGPNDDRILYHNSLGYYLTKSAYSWLTLKHVGLGPHRFIWKLAWKLQTLPKIKAFCWRVGHNILPTYENISSIRREQSSNCPRCGLARENLLHAMRDCPSAKAVLVHGGLNNNLLEGSYGRCVDWLEDVARTLDLKAFSDFITVLWNIWNSRNTKVFQDVEEEARVTWERAAVLNRDFRIFNFMDKPLLPKPIMEKGWKKPDQGVVKIYFDASPNDRKLRFRLVARDHDGFVLGGRARMVAQNVQAEWAEFHVLVESFKFARSRNWLKLEIETDCASLVNRLNRRWVDLSTMGYSIRENIKILDFCDSYIFVWAQRSCNKAADSLCKWAKALNCIKDFDMDHPVEIHNVILSDAIN</sequence>
<dbReference type="Pfam" id="PF13966">
    <property type="entry name" value="zf-RVT"/>
    <property type="match status" value="1"/>
</dbReference>
<evidence type="ECO:0000313" key="3">
    <source>
        <dbReference type="EMBL" id="KAK5811784.1"/>
    </source>
</evidence>
<dbReference type="Proteomes" id="UP001358586">
    <property type="component" value="Chromosome 8"/>
</dbReference>
<dbReference type="InterPro" id="IPR012337">
    <property type="entry name" value="RNaseH-like_sf"/>
</dbReference>
<feature type="domain" description="RNase H type-1" evidence="1">
    <location>
        <begin position="318"/>
        <end position="427"/>
    </location>
</feature>
<reference evidence="3 4" key="1">
    <citation type="submission" date="2023-03" db="EMBL/GenBank/DDBJ databases">
        <title>WGS of Gossypium arboreum.</title>
        <authorList>
            <person name="Yu D."/>
        </authorList>
    </citation>
    <scope>NUCLEOTIDE SEQUENCE [LARGE SCALE GENOMIC DNA]</scope>
    <source>
        <tissue evidence="3">Leaf</tissue>
    </source>
</reference>
<accession>A0ABR0P0V4</accession>
<dbReference type="InterPro" id="IPR044730">
    <property type="entry name" value="RNase_H-like_dom_plant"/>
</dbReference>
<protein>
    <recommendedName>
        <fullName evidence="5">Reverse transcriptase</fullName>
    </recommendedName>
</protein>
<gene>
    <name evidence="3" type="ORF">PVK06_027156</name>
</gene>
<evidence type="ECO:0000313" key="4">
    <source>
        <dbReference type="Proteomes" id="UP001358586"/>
    </source>
</evidence>
<dbReference type="Gene3D" id="3.30.420.10">
    <property type="entry name" value="Ribonuclease H-like superfamily/Ribonuclease H"/>
    <property type="match status" value="1"/>
</dbReference>
<dbReference type="InterPro" id="IPR002156">
    <property type="entry name" value="RNaseH_domain"/>
</dbReference>
<dbReference type="InterPro" id="IPR036397">
    <property type="entry name" value="RNaseH_sf"/>
</dbReference>
<feature type="domain" description="Reverse transcriptase zinc-binding" evidence="2">
    <location>
        <begin position="115"/>
        <end position="201"/>
    </location>
</feature>
<dbReference type="EMBL" id="JARKNE010000008">
    <property type="protein sequence ID" value="KAK5811784.1"/>
    <property type="molecule type" value="Genomic_DNA"/>
</dbReference>
<dbReference type="SUPFAM" id="SSF53098">
    <property type="entry name" value="Ribonuclease H-like"/>
    <property type="match status" value="1"/>
</dbReference>
<evidence type="ECO:0008006" key="5">
    <source>
        <dbReference type="Google" id="ProtNLM"/>
    </source>
</evidence>
<dbReference type="InterPro" id="IPR026960">
    <property type="entry name" value="RVT-Znf"/>
</dbReference>
<proteinExistence type="predicted"/>